<dbReference type="PANTHER" id="PTHR35021:SF7">
    <property type="entry name" value="PROTEIN FB17, PUTATIVE-RELATED"/>
    <property type="match status" value="1"/>
</dbReference>
<dbReference type="AlphaFoldDB" id="A0A9W7MLS2"/>
<evidence type="ECO:0000313" key="1">
    <source>
        <dbReference type="EMBL" id="GMJ09653.1"/>
    </source>
</evidence>
<accession>A0A9W7MLS2</accession>
<evidence type="ECO:0008006" key="3">
    <source>
        <dbReference type="Google" id="ProtNLM"/>
    </source>
</evidence>
<dbReference type="EMBL" id="BSYR01000056">
    <property type="protein sequence ID" value="GMJ09653.1"/>
    <property type="molecule type" value="Genomic_DNA"/>
</dbReference>
<dbReference type="Proteomes" id="UP001165190">
    <property type="component" value="Unassembled WGS sequence"/>
</dbReference>
<name>A0A9W7MLS2_HIBTR</name>
<comment type="caution">
    <text evidence="1">The sequence shown here is derived from an EMBL/GenBank/DDBJ whole genome shotgun (WGS) entry which is preliminary data.</text>
</comment>
<reference evidence="1" key="1">
    <citation type="submission" date="2023-05" db="EMBL/GenBank/DDBJ databases">
        <title>Genome and transcriptome analyses reveal genes involved in the formation of fine ridges on petal epidermal cells in Hibiscus trionum.</title>
        <authorList>
            <person name="Koshimizu S."/>
            <person name="Masuda S."/>
            <person name="Ishii T."/>
            <person name="Shirasu K."/>
            <person name="Hoshino A."/>
            <person name="Arita M."/>
        </authorList>
    </citation>
    <scope>NUCLEOTIDE SEQUENCE</scope>
    <source>
        <strain evidence="1">Hamamatsu line</strain>
    </source>
</reference>
<sequence length="199" mass="22175">MEIAASHPISNGCADGADILTKLEADEQSNVRLSDFAGLGGERRPVGKYNFPPLLHQIVKNITEVYGDVSAASRLSVSLTGEFYVVFCASIKEMSELRLEQVTENMILKWRDAIKDALRVRFKVDFAMEHLKKVTCAYIGLMERRKLDSMASKISNLEAQLSVGKAEYCKISEMSKIYIDAADEFTGKAVSWGIFESSY</sequence>
<dbReference type="PANTHER" id="PTHR35021">
    <property type="match status" value="1"/>
</dbReference>
<dbReference type="OrthoDB" id="999526at2759"/>
<proteinExistence type="predicted"/>
<evidence type="ECO:0000313" key="2">
    <source>
        <dbReference type="Proteomes" id="UP001165190"/>
    </source>
</evidence>
<gene>
    <name evidence="1" type="ORF">HRI_004634500</name>
</gene>
<organism evidence="1 2">
    <name type="scientific">Hibiscus trionum</name>
    <name type="common">Flower of an hour</name>
    <dbReference type="NCBI Taxonomy" id="183268"/>
    <lineage>
        <taxon>Eukaryota</taxon>
        <taxon>Viridiplantae</taxon>
        <taxon>Streptophyta</taxon>
        <taxon>Embryophyta</taxon>
        <taxon>Tracheophyta</taxon>
        <taxon>Spermatophyta</taxon>
        <taxon>Magnoliopsida</taxon>
        <taxon>eudicotyledons</taxon>
        <taxon>Gunneridae</taxon>
        <taxon>Pentapetalae</taxon>
        <taxon>rosids</taxon>
        <taxon>malvids</taxon>
        <taxon>Malvales</taxon>
        <taxon>Malvaceae</taxon>
        <taxon>Malvoideae</taxon>
        <taxon>Hibiscus</taxon>
    </lineage>
</organism>
<protein>
    <recommendedName>
        <fullName evidence="3">Fiber protein Fb17</fullName>
    </recommendedName>
</protein>
<keyword evidence="2" id="KW-1185">Reference proteome</keyword>